<reference evidence="2" key="1">
    <citation type="journal article" date="2014" name="Int. J. Syst. Evol. Microbiol.">
        <title>Complete genome sequence of Corynebacterium casei LMG S-19264T (=DSM 44701T), isolated from a smear-ripened cheese.</title>
        <authorList>
            <consortium name="US DOE Joint Genome Institute (JGI-PGF)"/>
            <person name="Walter F."/>
            <person name="Albersmeier A."/>
            <person name="Kalinowski J."/>
            <person name="Ruckert C."/>
        </authorList>
    </citation>
    <scope>NUCLEOTIDE SEQUENCE</scope>
    <source>
        <strain evidence="2">KCTC 22164</strain>
    </source>
</reference>
<keyword evidence="1" id="KW-1133">Transmembrane helix</keyword>
<dbReference type="Proteomes" id="UP000631300">
    <property type="component" value="Unassembled WGS sequence"/>
</dbReference>
<protein>
    <recommendedName>
        <fullName evidence="4">SxtJ</fullName>
    </recommendedName>
</protein>
<name>A0A918MYZ4_9ALTE</name>
<dbReference type="RefSeq" id="WP_189406500.1">
    <property type="nucleotide sequence ID" value="NZ_BMXP01000005.1"/>
</dbReference>
<dbReference type="InterPro" id="IPR045781">
    <property type="entry name" value="SxtJ"/>
</dbReference>
<evidence type="ECO:0000256" key="1">
    <source>
        <dbReference type="SAM" id="Phobius"/>
    </source>
</evidence>
<proteinExistence type="predicted"/>
<dbReference type="Pfam" id="PF19588">
    <property type="entry name" value="SxtJ"/>
    <property type="match status" value="1"/>
</dbReference>
<evidence type="ECO:0000313" key="3">
    <source>
        <dbReference type="Proteomes" id="UP000631300"/>
    </source>
</evidence>
<keyword evidence="3" id="KW-1185">Reference proteome</keyword>
<keyword evidence="1" id="KW-0472">Membrane</keyword>
<sequence length="141" mass="16025">MGSSVWLPVADKQDSTTLRHFGLGMSLMILLVFALLLPWLMSAERPVWPLPVATGLLIFAVCLPRLLYYPYRAWMVIASLLNAVNTRLIMFIAYFGMIVPIGLVLRLMGKTPYARRPDARLESYWKARTSSPQPNNLKEPF</sequence>
<feature type="transmembrane region" description="Helical" evidence="1">
    <location>
        <begin position="20"/>
        <end position="40"/>
    </location>
</feature>
<accession>A0A918MYZ4</accession>
<evidence type="ECO:0008006" key="4">
    <source>
        <dbReference type="Google" id="ProtNLM"/>
    </source>
</evidence>
<reference evidence="2" key="2">
    <citation type="submission" date="2020-09" db="EMBL/GenBank/DDBJ databases">
        <authorList>
            <person name="Sun Q."/>
            <person name="Kim S."/>
        </authorList>
    </citation>
    <scope>NUCLEOTIDE SEQUENCE</scope>
    <source>
        <strain evidence="2">KCTC 22164</strain>
    </source>
</reference>
<dbReference type="AlphaFoldDB" id="A0A918MYZ4"/>
<gene>
    <name evidence="2" type="ORF">GCM10007391_22380</name>
</gene>
<evidence type="ECO:0000313" key="2">
    <source>
        <dbReference type="EMBL" id="GGW88127.1"/>
    </source>
</evidence>
<feature type="transmembrane region" description="Helical" evidence="1">
    <location>
        <begin position="47"/>
        <end position="68"/>
    </location>
</feature>
<dbReference type="EMBL" id="BMXP01000005">
    <property type="protein sequence ID" value="GGW88127.1"/>
    <property type="molecule type" value="Genomic_DNA"/>
</dbReference>
<organism evidence="2 3">
    <name type="scientific">Alteromonas halophila</name>
    <dbReference type="NCBI Taxonomy" id="516698"/>
    <lineage>
        <taxon>Bacteria</taxon>
        <taxon>Pseudomonadati</taxon>
        <taxon>Pseudomonadota</taxon>
        <taxon>Gammaproteobacteria</taxon>
        <taxon>Alteromonadales</taxon>
        <taxon>Alteromonadaceae</taxon>
        <taxon>Alteromonas/Salinimonas group</taxon>
        <taxon>Alteromonas</taxon>
    </lineage>
</organism>
<feature type="transmembrane region" description="Helical" evidence="1">
    <location>
        <begin position="88"/>
        <end position="108"/>
    </location>
</feature>
<keyword evidence="1" id="KW-0812">Transmembrane</keyword>
<comment type="caution">
    <text evidence="2">The sequence shown here is derived from an EMBL/GenBank/DDBJ whole genome shotgun (WGS) entry which is preliminary data.</text>
</comment>